<dbReference type="PANTHER" id="PTHR43027">
    <property type="entry name" value="DOXORUBICIN RESISTANCE ABC TRANSPORTER PERMEASE PROTEIN DRRC-RELATED"/>
    <property type="match status" value="1"/>
</dbReference>
<feature type="transmembrane region" description="Helical" evidence="6">
    <location>
        <begin position="102"/>
        <end position="125"/>
    </location>
</feature>
<feature type="domain" description="ABC transmembrane type-2" evidence="7">
    <location>
        <begin position="20"/>
        <end position="247"/>
    </location>
</feature>
<keyword evidence="3 6" id="KW-1133">Transmembrane helix</keyword>
<feature type="transmembrane region" description="Helical" evidence="6">
    <location>
        <begin position="171"/>
        <end position="189"/>
    </location>
</feature>
<keyword evidence="4 6" id="KW-0472">Membrane</keyword>
<evidence type="ECO:0000256" key="5">
    <source>
        <dbReference type="ARBA" id="ARBA00023251"/>
    </source>
</evidence>
<dbReference type="RefSeq" id="WP_377578826.1">
    <property type="nucleotide sequence ID" value="NZ_JBHTMP010000100.1"/>
</dbReference>
<name>A0ABW3YNM1_9ACTN</name>
<dbReference type="Pfam" id="PF01061">
    <property type="entry name" value="ABC2_membrane"/>
    <property type="match status" value="1"/>
</dbReference>
<keyword evidence="6" id="KW-0813">Transport</keyword>
<gene>
    <name evidence="8" type="ORF">ACFQ4H_32880</name>
</gene>
<evidence type="ECO:0000256" key="4">
    <source>
        <dbReference type="ARBA" id="ARBA00023136"/>
    </source>
</evidence>
<evidence type="ECO:0000259" key="7">
    <source>
        <dbReference type="PROSITE" id="PS51012"/>
    </source>
</evidence>
<evidence type="ECO:0000313" key="9">
    <source>
        <dbReference type="Proteomes" id="UP001597260"/>
    </source>
</evidence>
<dbReference type="InterPro" id="IPR000412">
    <property type="entry name" value="ABC_2_transport"/>
</dbReference>
<dbReference type="EMBL" id="JBHTMP010000100">
    <property type="protein sequence ID" value="MFD1325885.1"/>
    <property type="molecule type" value="Genomic_DNA"/>
</dbReference>
<dbReference type="PIRSF" id="PIRSF006648">
    <property type="entry name" value="DrrB"/>
    <property type="match status" value="1"/>
</dbReference>
<protein>
    <recommendedName>
        <fullName evidence="6">Transport permease protein</fullName>
    </recommendedName>
</protein>
<comment type="subcellular location">
    <subcellularLocation>
        <location evidence="6">Cell membrane</location>
        <topology evidence="6">Multi-pass membrane protein</topology>
    </subcellularLocation>
    <subcellularLocation>
        <location evidence="1">Membrane</location>
        <topology evidence="1">Multi-pass membrane protein</topology>
    </subcellularLocation>
</comment>
<keyword evidence="6" id="KW-1003">Cell membrane</keyword>
<proteinExistence type="inferred from homology"/>
<feature type="transmembrane region" description="Helical" evidence="6">
    <location>
        <begin position="59"/>
        <end position="81"/>
    </location>
</feature>
<keyword evidence="2 6" id="KW-0812">Transmembrane</keyword>
<evidence type="ECO:0000256" key="3">
    <source>
        <dbReference type="ARBA" id="ARBA00022989"/>
    </source>
</evidence>
<organism evidence="8 9">
    <name type="scientific">Micromonospora sonneratiae</name>
    <dbReference type="NCBI Taxonomy" id="1184706"/>
    <lineage>
        <taxon>Bacteria</taxon>
        <taxon>Bacillati</taxon>
        <taxon>Actinomycetota</taxon>
        <taxon>Actinomycetes</taxon>
        <taxon>Micromonosporales</taxon>
        <taxon>Micromonosporaceae</taxon>
        <taxon>Micromonospora</taxon>
    </lineage>
</organism>
<dbReference type="PANTHER" id="PTHR43027:SF2">
    <property type="entry name" value="TRANSPORT PERMEASE PROTEIN"/>
    <property type="match status" value="1"/>
</dbReference>
<feature type="transmembrane region" description="Helical" evidence="6">
    <location>
        <begin position="20"/>
        <end position="39"/>
    </location>
</feature>
<feature type="transmembrane region" description="Helical" evidence="6">
    <location>
        <begin position="137"/>
        <end position="159"/>
    </location>
</feature>
<dbReference type="PROSITE" id="PS51012">
    <property type="entry name" value="ABC_TM2"/>
    <property type="match status" value="1"/>
</dbReference>
<comment type="similarity">
    <text evidence="6">Belongs to the ABC-2 integral membrane protein family.</text>
</comment>
<reference evidence="9" key="1">
    <citation type="journal article" date="2019" name="Int. J. Syst. Evol. Microbiol.">
        <title>The Global Catalogue of Microorganisms (GCM) 10K type strain sequencing project: providing services to taxonomists for standard genome sequencing and annotation.</title>
        <authorList>
            <consortium name="The Broad Institute Genomics Platform"/>
            <consortium name="The Broad Institute Genome Sequencing Center for Infectious Disease"/>
            <person name="Wu L."/>
            <person name="Ma J."/>
        </authorList>
    </citation>
    <scope>NUCLEOTIDE SEQUENCE [LARGE SCALE GENOMIC DNA]</scope>
    <source>
        <strain evidence="9">JCM 31037</strain>
    </source>
</reference>
<dbReference type="InterPro" id="IPR047817">
    <property type="entry name" value="ABC2_TM_bact-type"/>
</dbReference>
<accession>A0ABW3YNM1</accession>
<comment type="caution">
    <text evidence="8">The sequence shown here is derived from an EMBL/GenBank/DDBJ whole genome shotgun (WGS) entry which is preliminary data.</text>
</comment>
<evidence type="ECO:0000256" key="2">
    <source>
        <dbReference type="ARBA" id="ARBA00022692"/>
    </source>
</evidence>
<evidence type="ECO:0000256" key="6">
    <source>
        <dbReference type="RuleBase" id="RU361157"/>
    </source>
</evidence>
<dbReference type="Proteomes" id="UP001597260">
    <property type="component" value="Unassembled WGS sequence"/>
</dbReference>
<feature type="transmembrane region" description="Helical" evidence="6">
    <location>
        <begin position="223"/>
        <end position="241"/>
    </location>
</feature>
<keyword evidence="9" id="KW-1185">Reference proteome</keyword>
<evidence type="ECO:0000256" key="1">
    <source>
        <dbReference type="ARBA" id="ARBA00004141"/>
    </source>
</evidence>
<evidence type="ECO:0000313" key="8">
    <source>
        <dbReference type="EMBL" id="MFD1325885.1"/>
    </source>
</evidence>
<dbReference type="InterPro" id="IPR013525">
    <property type="entry name" value="ABC2_TM"/>
</dbReference>
<sequence>MTALAKMIRVETKLFLREPVGAFFGIAFPAVLILVLGLAMPGMRDPVEEMGGRPGIELYLPITMALAIATVTMVTLLNVLANYRERGVLRRLSTTPVSPMTLLGAQLIVNVVALLIGCGLAWLVAAIAFDVPPPGNVLGFVLAFTLGSTAMCAVALLVAAVTPSARASSGIGSLIYFPMMFFAGVWTPGPLMPDLVRKIADFTPLGAASQAVQDAWVGSWPTLLHLVVMAAFTVVLGGVAARNLRWE</sequence>
<dbReference type="InterPro" id="IPR052902">
    <property type="entry name" value="ABC-2_transporter"/>
</dbReference>
<keyword evidence="5" id="KW-0046">Antibiotic resistance</keyword>